<gene>
    <name evidence="10" type="ORF">ENQ76_06085</name>
</gene>
<evidence type="ECO:0000256" key="2">
    <source>
        <dbReference type="ARBA" id="ARBA00007613"/>
    </source>
</evidence>
<evidence type="ECO:0000256" key="5">
    <source>
        <dbReference type="ARBA" id="ARBA00022692"/>
    </source>
</evidence>
<keyword evidence="7" id="KW-0998">Cell outer membrane</keyword>
<dbReference type="PANTHER" id="PTHR30026">
    <property type="entry name" value="OUTER MEMBRANE PROTEIN TOLC"/>
    <property type="match status" value="1"/>
</dbReference>
<organism evidence="10">
    <name type="scientific">Schlesneria paludicola</name>
    <dbReference type="NCBI Taxonomy" id="360056"/>
    <lineage>
        <taxon>Bacteria</taxon>
        <taxon>Pseudomonadati</taxon>
        <taxon>Planctomycetota</taxon>
        <taxon>Planctomycetia</taxon>
        <taxon>Planctomycetales</taxon>
        <taxon>Planctomycetaceae</taxon>
        <taxon>Schlesneria</taxon>
    </lineage>
</organism>
<dbReference type="AlphaFoldDB" id="A0A7C2JXK2"/>
<dbReference type="InterPro" id="IPR051906">
    <property type="entry name" value="TolC-like"/>
</dbReference>
<evidence type="ECO:0000256" key="3">
    <source>
        <dbReference type="ARBA" id="ARBA00022448"/>
    </source>
</evidence>
<proteinExistence type="inferred from homology"/>
<keyword evidence="6" id="KW-0472">Membrane</keyword>
<evidence type="ECO:0000313" key="10">
    <source>
        <dbReference type="EMBL" id="HEN15024.1"/>
    </source>
</evidence>
<dbReference type="InterPro" id="IPR003423">
    <property type="entry name" value="OMP_efflux"/>
</dbReference>
<feature type="coiled-coil region" evidence="8">
    <location>
        <begin position="490"/>
        <end position="517"/>
    </location>
</feature>
<dbReference type="Gene3D" id="1.20.1600.10">
    <property type="entry name" value="Outer membrane efflux proteins (OEP)"/>
    <property type="match status" value="1"/>
</dbReference>
<sequence>MHFGRKQPDGFRRWAHSAVIAACLAGQLLGCRSPKTLTYLGDADLQYYKQSATEIDFPHVHTETDPVAAFSERPPTVREPTQAEILPISLQDCLQLAINNNRIIRSRGSFKSFANPLMANPDRVVSTYDPAIQETNAGPFMKGPEAALAAFDTQFRTTMKWGRDETIQNNFFLGGGLGFGQTLTSENAQFQASLQKVFANGGAFEVSHNWNYLGTNQQFQLFPSVYRGYVRADYRQPLLAGAGVEYTRTNGPIIKTLPGLITNEGVVISRINTDVALADFELNVTSMVRDVEDLYWELYLAYRTFDAQQAARDAALNFWRNTKRRMDVGARKGAVVDEVQARDNYYNVRAGLESALGTLYAQEGQLRRMLGLPASDGRILRPSDEPLKAEYVADWRMALSESLVRRIELRRQKWQIKSLELQLAAAENLIKPRLDFVSGYQVNGFGNDLLQYDSDDGITDQGLNSAYSTLTRGDQTSWDLGFEFSLPIGLRQALANKRNMELKLSKARAVLSAQEQEISHELANSFQLIDWWYQVAETNFHRRVASEKELEVFKQEYIEGRIPVDLLLRSRAELAAAETAYFSALVKYNQALTDLRVRKGTLLEDNNIHLAEGGWEAGAYDEALRRAWARSFAFPAKKLDTEPPEFEDFGPPAFGVPLGDDEMGGGMTMPPAPMNPQPYEDPAGAGLAPVPETPPVQEPQ</sequence>
<evidence type="ECO:0000256" key="8">
    <source>
        <dbReference type="SAM" id="Coils"/>
    </source>
</evidence>
<dbReference type="GO" id="GO:0015562">
    <property type="term" value="F:efflux transmembrane transporter activity"/>
    <property type="evidence" value="ECO:0007669"/>
    <property type="project" value="InterPro"/>
</dbReference>
<evidence type="ECO:0000256" key="4">
    <source>
        <dbReference type="ARBA" id="ARBA00022452"/>
    </source>
</evidence>
<protein>
    <submittedName>
        <fullName evidence="10">TolC family protein</fullName>
    </submittedName>
</protein>
<keyword evidence="4" id="KW-1134">Transmembrane beta strand</keyword>
<feature type="compositionally biased region" description="Pro residues" evidence="9">
    <location>
        <begin position="691"/>
        <end position="700"/>
    </location>
</feature>
<dbReference type="PANTHER" id="PTHR30026:SF23">
    <property type="entry name" value="TO APRF-PUTATIVE OUTER MEMBRANE EFFLUX PROTEIN OR SECRETED ALKALINE PHOSPHATASE-RELATED"/>
    <property type="match status" value="1"/>
</dbReference>
<dbReference type="GO" id="GO:0015288">
    <property type="term" value="F:porin activity"/>
    <property type="evidence" value="ECO:0007669"/>
    <property type="project" value="TreeGrafter"/>
</dbReference>
<feature type="region of interest" description="Disordered" evidence="9">
    <location>
        <begin position="654"/>
        <end position="700"/>
    </location>
</feature>
<evidence type="ECO:0000256" key="9">
    <source>
        <dbReference type="SAM" id="MobiDB-lite"/>
    </source>
</evidence>
<dbReference type="SUPFAM" id="SSF56954">
    <property type="entry name" value="Outer membrane efflux proteins (OEP)"/>
    <property type="match status" value="1"/>
</dbReference>
<evidence type="ECO:0000256" key="7">
    <source>
        <dbReference type="ARBA" id="ARBA00023237"/>
    </source>
</evidence>
<comment type="caution">
    <text evidence="10">The sequence shown here is derived from an EMBL/GenBank/DDBJ whole genome shotgun (WGS) entry which is preliminary data.</text>
</comment>
<accession>A0A7C2JXK2</accession>
<reference evidence="10" key="1">
    <citation type="journal article" date="2020" name="mSystems">
        <title>Genome- and Community-Level Interaction Insights into Carbon Utilization and Element Cycling Functions of Hydrothermarchaeota in Hydrothermal Sediment.</title>
        <authorList>
            <person name="Zhou Z."/>
            <person name="Liu Y."/>
            <person name="Xu W."/>
            <person name="Pan J."/>
            <person name="Luo Z.H."/>
            <person name="Li M."/>
        </authorList>
    </citation>
    <scope>NUCLEOTIDE SEQUENCE [LARGE SCALE GENOMIC DNA]</scope>
    <source>
        <strain evidence="10">SpSt-339</strain>
    </source>
</reference>
<evidence type="ECO:0000256" key="6">
    <source>
        <dbReference type="ARBA" id="ARBA00023136"/>
    </source>
</evidence>
<dbReference type="Pfam" id="PF02321">
    <property type="entry name" value="OEP"/>
    <property type="match status" value="1"/>
</dbReference>
<keyword evidence="5" id="KW-0812">Transmembrane</keyword>
<name>A0A7C2JXK2_9PLAN</name>
<dbReference type="EMBL" id="DSOK01000176">
    <property type="protein sequence ID" value="HEN15024.1"/>
    <property type="molecule type" value="Genomic_DNA"/>
</dbReference>
<dbReference type="GO" id="GO:1990281">
    <property type="term" value="C:efflux pump complex"/>
    <property type="evidence" value="ECO:0007669"/>
    <property type="project" value="TreeGrafter"/>
</dbReference>
<dbReference type="GO" id="GO:0009279">
    <property type="term" value="C:cell outer membrane"/>
    <property type="evidence" value="ECO:0007669"/>
    <property type="project" value="UniProtKB-SubCell"/>
</dbReference>
<comment type="similarity">
    <text evidence="2">Belongs to the outer membrane factor (OMF) (TC 1.B.17) family.</text>
</comment>
<comment type="subcellular location">
    <subcellularLocation>
        <location evidence="1">Cell outer membrane</location>
    </subcellularLocation>
</comment>
<evidence type="ECO:0000256" key="1">
    <source>
        <dbReference type="ARBA" id="ARBA00004442"/>
    </source>
</evidence>
<keyword evidence="3" id="KW-0813">Transport</keyword>
<keyword evidence="8" id="KW-0175">Coiled coil</keyword>